<accession>A0ABS2CQM4</accession>
<dbReference type="InterPro" id="IPR000595">
    <property type="entry name" value="cNMP-bd_dom"/>
</dbReference>
<evidence type="ECO:0000313" key="3">
    <source>
        <dbReference type="Proteomes" id="UP001430172"/>
    </source>
</evidence>
<dbReference type="Gene3D" id="2.60.120.10">
    <property type="entry name" value="Jelly Rolls"/>
    <property type="match status" value="1"/>
</dbReference>
<name>A0ABS2CQM4_9MICO</name>
<dbReference type="InterPro" id="IPR014710">
    <property type="entry name" value="RmlC-like_jellyroll"/>
</dbReference>
<dbReference type="Pfam" id="PF00027">
    <property type="entry name" value="cNMP_binding"/>
    <property type="match status" value="1"/>
</dbReference>
<dbReference type="SMART" id="SM00100">
    <property type="entry name" value="cNMP"/>
    <property type="match status" value="1"/>
</dbReference>
<dbReference type="Proteomes" id="UP001430172">
    <property type="component" value="Unassembled WGS sequence"/>
</dbReference>
<dbReference type="InterPro" id="IPR018490">
    <property type="entry name" value="cNMP-bd_dom_sf"/>
</dbReference>
<feature type="domain" description="Cyclic nucleotide-binding" evidence="1">
    <location>
        <begin position="221"/>
        <end position="317"/>
    </location>
</feature>
<dbReference type="SUPFAM" id="SSF51206">
    <property type="entry name" value="cAMP-binding domain-like"/>
    <property type="match status" value="1"/>
</dbReference>
<protein>
    <submittedName>
        <fullName evidence="2">Cyclic nucleotide-binding domain-containing protein</fullName>
    </submittedName>
</protein>
<dbReference type="RefSeq" id="WP_204132602.1">
    <property type="nucleotide sequence ID" value="NZ_JAFDVD010000021.1"/>
</dbReference>
<reference evidence="2" key="1">
    <citation type="submission" date="2021-02" db="EMBL/GenBank/DDBJ databases">
        <title>Phycicoccus sp. MQZ13P-5T, whole genome shotgun sequence.</title>
        <authorList>
            <person name="Tuo L."/>
        </authorList>
    </citation>
    <scope>NUCLEOTIDE SEQUENCE</scope>
    <source>
        <strain evidence="2">MQZ13P-5</strain>
    </source>
</reference>
<organism evidence="2 3">
    <name type="scientific">Phycicoccus sonneratiae</name>
    <dbReference type="NCBI Taxonomy" id="2807628"/>
    <lineage>
        <taxon>Bacteria</taxon>
        <taxon>Bacillati</taxon>
        <taxon>Actinomycetota</taxon>
        <taxon>Actinomycetes</taxon>
        <taxon>Micrococcales</taxon>
        <taxon>Intrasporangiaceae</taxon>
        <taxon>Phycicoccus</taxon>
    </lineage>
</organism>
<keyword evidence="3" id="KW-1185">Reference proteome</keyword>
<evidence type="ECO:0000313" key="2">
    <source>
        <dbReference type="EMBL" id="MBM6402135.1"/>
    </source>
</evidence>
<dbReference type="CDD" id="cd00038">
    <property type="entry name" value="CAP_ED"/>
    <property type="match status" value="1"/>
</dbReference>
<dbReference type="PROSITE" id="PS50042">
    <property type="entry name" value="CNMP_BINDING_3"/>
    <property type="match status" value="1"/>
</dbReference>
<sequence>MRVEATATTLSWIPSDIARGMIRAGMSMGLTHTDDPPPDRLAPGEVHALNADDRFRWGNLLEGWADVDGDRVTDAGYGDGSGLVIGITRVRVGPFTVALRAGRLPTIRQDPEVGGDGSVRLVQTVGGRTGAPFPRAVPHRPFAQWLSPVVWTTLGLTLRPDGSSTVELVGASPFPRHWVYGPDGRLAAKSGVTDQESWTRNAFGHRTPWGDEDSPAVVAEAGTDLERQLSDEIMGGATPEVRRLDTGDTLTRQGEPGDELFLVLDGMLAVEVDGEEVGQVGPGAVLGERSLLEGGRRTATLRAVTRVSVAVAPRDTIDLERLADLAAGHRREEG</sequence>
<dbReference type="PROSITE" id="PS00889">
    <property type="entry name" value="CNMP_BINDING_2"/>
    <property type="match status" value="1"/>
</dbReference>
<dbReference type="InterPro" id="IPR018488">
    <property type="entry name" value="cNMP-bd_CS"/>
</dbReference>
<gene>
    <name evidence="2" type="ORF">JQN70_17195</name>
</gene>
<evidence type="ECO:0000259" key="1">
    <source>
        <dbReference type="PROSITE" id="PS50042"/>
    </source>
</evidence>
<comment type="caution">
    <text evidence="2">The sequence shown here is derived from an EMBL/GenBank/DDBJ whole genome shotgun (WGS) entry which is preliminary data.</text>
</comment>
<dbReference type="EMBL" id="JAFDVD010000021">
    <property type="protein sequence ID" value="MBM6402135.1"/>
    <property type="molecule type" value="Genomic_DNA"/>
</dbReference>
<proteinExistence type="predicted"/>